<name>A0ABP9BFW9_9SPHI</name>
<dbReference type="Pfam" id="PF02955">
    <property type="entry name" value="GSH-S_ATP"/>
    <property type="match status" value="1"/>
</dbReference>
<dbReference type="SUPFAM" id="SSF56059">
    <property type="entry name" value="Glutathione synthetase ATP-binding domain-like"/>
    <property type="match status" value="1"/>
</dbReference>
<feature type="domain" description="ATP-grasp" evidence="11">
    <location>
        <begin position="134"/>
        <end position="325"/>
    </location>
</feature>
<dbReference type="PANTHER" id="PTHR21621:SF4">
    <property type="entry name" value="GLUTATHIONE SYNTHETASE"/>
    <property type="match status" value="1"/>
</dbReference>
<dbReference type="HAMAP" id="MF_00162">
    <property type="entry name" value="GSH_S"/>
    <property type="match status" value="1"/>
</dbReference>
<evidence type="ECO:0000256" key="4">
    <source>
        <dbReference type="ARBA" id="ARBA00022684"/>
    </source>
</evidence>
<dbReference type="RefSeq" id="WP_345231861.1">
    <property type="nucleotide sequence ID" value="NZ_BAABIQ010000034.1"/>
</dbReference>
<evidence type="ECO:0000256" key="3">
    <source>
        <dbReference type="ARBA" id="ARBA00022598"/>
    </source>
</evidence>
<keyword evidence="5" id="KW-0479">Metal-binding</keyword>
<evidence type="ECO:0000256" key="10">
    <source>
        <dbReference type="HAMAP-Rule" id="MF_00162"/>
    </source>
</evidence>
<comment type="caution">
    <text evidence="12">The sequence shown here is derived from an EMBL/GenBank/DDBJ whole genome shotgun (WGS) entry which is preliminary data.</text>
</comment>
<evidence type="ECO:0000256" key="7">
    <source>
        <dbReference type="ARBA" id="ARBA00022840"/>
    </source>
</evidence>
<dbReference type="PANTHER" id="PTHR21621">
    <property type="entry name" value="RIBOSOMAL PROTEIN S6 MODIFICATION PROTEIN"/>
    <property type="match status" value="1"/>
</dbReference>
<reference evidence="13" key="1">
    <citation type="journal article" date="2019" name="Int. J. Syst. Evol. Microbiol.">
        <title>The Global Catalogue of Microorganisms (GCM) 10K type strain sequencing project: providing services to taxonomists for standard genome sequencing and annotation.</title>
        <authorList>
            <consortium name="The Broad Institute Genomics Platform"/>
            <consortium name="The Broad Institute Genome Sequencing Center for Infectious Disease"/>
            <person name="Wu L."/>
            <person name="Ma J."/>
        </authorList>
    </citation>
    <scope>NUCLEOTIDE SEQUENCE [LARGE SCALE GENOMIC DNA]</scope>
    <source>
        <strain evidence="13">JCM 18200</strain>
    </source>
</reference>
<comment type="cofactor">
    <cofactor evidence="1">
        <name>Mn(2+)</name>
        <dbReference type="ChEBI" id="CHEBI:29035"/>
    </cofactor>
</comment>
<dbReference type="InterPro" id="IPR016185">
    <property type="entry name" value="PreATP-grasp_dom_sf"/>
</dbReference>
<keyword evidence="7 10" id="KW-0067">ATP-binding</keyword>
<evidence type="ECO:0000259" key="11">
    <source>
        <dbReference type="PROSITE" id="PS50975"/>
    </source>
</evidence>
<dbReference type="Pfam" id="PF02951">
    <property type="entry name" value="GSH-S_N"/>
    <property type="match status" value="1"/>
</dbReference>
<keyword evidence="6 10" id="KW-0547">Nucleotide-binding</keyword>
<gene>
    <name evidence="10" type="primary">gshB</name>
    <name evidence="12" type="ORF">GCM10023231_22290</name>
</gene>
<protein>
    <recommendedName>
        <fullName evidence="10">Glutathione synthetase</fullName>
        <ecNumber evidence="10">6.3.2.3</ecNumber>
    </recommendedName>
    <alternativeName>
        <fullName evidence="10">GSH synthetase</fullName>
        <shortName evidence="10">GSH-S</shortName>
        <shortName evidence="10">GSHase</shortName>
    </alternativeName>
    <alternativeName>
        <fullName evidence="10">Glutathione synthase</fullName>
    </alternativeName>
</protein>
<evidence type="ECO:0000256" key="6">
    <source>
        <dbReference type="ARBA" id="ARBA00022741"/>
    </source>
</evidence>
<dbReference type="InterPro" id="IPR006284">
    <property type="entry name" value="Glut_synth_pro"/>
</dbReference>
<keyword evidence="8" id="KW-0460">Magnesium</keyword>
<dbReference type="SUPFAM" id="SSF52440">
    <property type="entry name" value="PreATP-grasp domain"/>
    <property type="match status" value="1"/>
</dbReference>
<evidence type="ECO:0000256" key="9">
    <source>
        <dbReference type="ARBA" id="ARBA00023211"/>
    </source>
</evidence>
<evidence type="ECO:0000313" key="13">
    <source>
        <dbReference type="Proteomes" id="UP001501411"/>
    </source>
</evidence>
<dbReference type="InterPro" id="IPR004215">
    <property type="entry name" value="GSHS_N"/>
</dbReference>
<dbReference type="InterPro" id="IPR011761">
    <property type="entry name" value="ATP-grasp"/>
</dbReference>
<evidence type="ECO:0000256" key="1">
    <source>
        <dbReference type="ARBA" id="ARBA00001936"/>
    </source>
</evidence>
<evidence type="ECO:0000313" key="12">
    <source>
        <dbReference type="EMBL" id="GAA4793533.1"/>
    </source>
</evidence>
<dbReference type="Proteomes" id="UP001501411">
    <property type="component" value="Unassembled WGS sequence"/>
</dbReference>
<dbReference type="EMBL" id="BAABIQ010000034">
    <property type="protein sequence ID" value="GAA4793533.1"/>
    <property type="molecule type" value="Genomic_DNA"/>
</dbReference>
<comment type="cofactor">
    <cofactor evidence="2">
        <name>Mg(2+)</name>
        <dbReference type="ChEBI" id="CHEBI:18420"/>
    </cofactor>
</comment>
<dbReference type="InterPro" id="IPR004218">
    <property type="entry name" value="GSHS_ATP-bd"/>
</dbReference>
<dbReference type="Gene3D" id="3.30.470.20">
    <property type="entry name" value="ATP-grasp fold, B domain"/>
    <property type="match status" value="1"/>
</dbReference>
<keyword evidence="3 10" id="KW-0436">Ligase</keyword>
<evidence type="ECO:0000256" key="2">
    <source>
        <dbReference type="ARBA" id="ARBA00001946"/>
    </source>
</evidence>
<proteinExistence type="inferred from homology"/>
<dbReference type="Gene3D" id="3.30.1490.20">
    <property type="entry name" value="ATP-grasp fold, A domain"/>
    <property type="match status" value="1"/>
</dbReference>
<organism evidence="12 13">
    <name type="scientific">Olivibacter ginsenosidimutans</name>
    <dbReference type="NCBI Taxonomy" id="1176537"/>
    <lineage>
        <taxon>Bacteria</taxon>
        <taxon>Pseudomonadati</taxon>
        <taxon>Bacteroidota</taxon>
        <taxon>Sphingobacteriia</taxon>
        <taxon>Sphingobacteriales</taxon>
        <taxon>Sphingobacteriaceae</taxon>
        <taxon>Olivibacter</taxon>
    </lineage>
</organism>
<comment type="pathway">
    <text evidence="10">Sulfur metabolism; glutathione biosynthesis; glutathione from L-cysteine and L-glutamate: step 2/2.</text>
</comment>
<accession>A0ABP9BFW9</accession>
<keyword evidence="13" id="KW-1185">Reference proteome</keyword>
<sequence>MKIVFVVNQVHKETPDYTTTGLALQAHKMGHEVYYMGVGDLAYLANEQMGGLVRKAPDRQFRSAETFIDAIKQAEKTPIQTSGIDAILLRNDPSADLEKRPWAQHAGIVFGQLAQKQGVVVLNDPTALSQASNKLYFQYFPKEVRPATIITRSVVDIETFYKTNGHKIILKPLQGSGGRNVFLMNKQEAKNMNQIVDAICRDGFVVAQEYLPAASKGDIRLFLLDGEPIIVNGHYAAIHRQQKKGEIRSNIHQGGKAGKARITKRIKEIIDLVGPKLKADGMFLTGLDIVGDKLMEVNVFSPGGLVHASELYGEDFYTPVITAVERKVALLNS</sequence>
<comment type="catalytic activity">
    <reaction evidence="10">
        <text>gamma-L-glutamyl-L-cysteine + glycine + ATP = glutathione + ADP + phosphate + H(+)</text>
        <dbReference type="Rhea" id="RHEA:13557"/>
        <dbReference type="ChEBI" id="CHEBI:15378"/>
        <dbReference type="ChEBI" id="CHEBI:30616"/>
        <dbReference type="ChEBI" id="CHEBI:43474"/>
        <dbReference type="ChEBI" id="CHEBI:57305"/>
        <dbReference type="ChEBI" id="CHEBI:57925"/>
        <dbReference type="ChEBI" id="CHEBI:58173"/>
        <dbReference type="ChEBI" id="CHEBI:456216"/>
        <dbReference type="EC" id="6.3.2.3"/>
    </reaction>
</comment>
<dbReference type="InterPro" id="IPR013815">
    <property type="entry name" value="ATP_grasp_subdomain_1"/>
</dbReference>
<comment type="similarity">
    <text evidence="10">Belongs to the prokaryotic GSH synthase family.</text>
</comment>
<keyword evidence="4 10" id="KW-0317">Glutathione biosynthesis</keyword>
<evidence type="ECO:0000256" key="5">
    <source>
        <dbReference type="ARBA" id="ARBA00022723"/>
    </source>
</evidence>
<dbReference type="PROSITE" id="PS50975">
    <property type="entry name" value="ATP_GRASP"/>
    <property type="match status" value="1"/>
</dbReference>
<keyword evidence="9" id="KW-0464">Manganese</keyword>
<evidence type="ECO:0000256" key="8">
    <source>
        <dbReference type="ARBA" id="ARBA00022842"/>
    </source>
</evidence>
<dbReference type="Gene3D" id="3.40.50.20">
    <property type="match status" value="1"/>
</dbReference>
<dbReference type="EC" id="6.3.2.3" evidence="10"/>